<comment type="catalytic activity">
    <reaction evidence="8">
        <text>L-seryl-[protein] + ATP = O-phospho-L-seryl-[protein] + ADP + H(+)</text>
        <dbReference type="Rhea" id="RHEA:17989"/>
        <dbReference type="Rhea" id="RHEA-COMP:9863"/>
        <dbReference type="Rhea" id="RHEA-COMP:11604"/>
        <dbReference type="ChEBI" id="CHEBI:15378"/>
        <dbReference type="ChEBI" id="CHEBI:29999"/>
        <dbReference type="ChEBI" id="CHEBI:30616"/>
        <dbReference type="ChEBI" id="CHEBI:83421"/>
        <dbReference type="ChEBI" id="CHEBI:456216"/>
        <dbReference type="EC" id="2.7.11.1"/>
    </reaction>
</comment>
<evidence type="ECO:0000256" key="4">
    <source>
        <dbReference type="ARBA" id="ARBA00022741"/>
    </source>
</evidence>
<dbReference type="EMBL" id="JABEZY010265309">
    <property type="protein sequence ID" value="MBA0754885.1"/>
    <property type="molecule type" value="Genomic_DNA"/>
</dbReference>
<dbReference type="InterPro" id="IPR051420">
    <property type="entry name" value="Ser_Thr_Kinases_DiverseReg"/>
</dbReference>
<evidence type="ECO:0000256" key="5">
    <source>
        <dbReference type="ARBA" id="ARBA00022777"/>
    </source>
</evidence>
<dbReference type="PANTHER" id="PTHR48005">
    <property type="entry name" value="LEUCINE RICH REPEAT KINASE 2"/>
    <property type="match status" value="1"/>
</dbReference>
<evidence type="ECO:0000313" key="11">
    <source>
        <dbReference type="Proteomes" id="UP000593579"/>
    </source>
</evidence>
<evidence type="ECO:0000256" key="3">
    <source>
        <dbReference type="ARBA" id="ARBA00022679"/>
    </source>
</evidence>
<sequence length="191" mass="21418">QIGRLSLYQLDLSHNISSGDTPSQLNSQNIDLSQNNLTGTIPEFPFYVMSLNLSFNSLRGPNPNGLLHFAPGTFTGNKGLCGSIQGFRPCPSSPNVNRERNRKLKHILFVVILVSTLLFFVSAFSLVIFILCRRYRAKALRHDPSPTKNEDLFSIWNFDGKIAFEDIIKATEDLISNIALERVVMAVFTEQ</sequence>
<dbReference type="AlphaFoldDB" id="A0A7J9D2Z5"/>
<evidence type="ECO:0000256" key="7">
    <source>
        <dbReference type="ARBA" id="ARBA00047899"/>
    </source>
</evidence>
<dbReference type="EC" id="2.7.11.1" evidence="1"/>
<dbReference type="GO" id="GO:0005524">
    <property type="term" value="F:ATP binding"/>
    <property type="evidence" value="ECO:0007669"/>
    <property type="project" value="UniProtKB-KW"/>
</dbReference>
<comment type="catalytic activity">
    <reaction evidence="7">
        <text>L-threonyl-[protein] + ATP = O-phospho-L-threonyl-[protein] + ADP + H(+)</text>
        <dbReference type="Rhea" id="RHEA:46608"/>
        <dbReference type="Rhea" id="RHEA-COMP:11060"/>
        <dbReference type="Rhea" id="RHEA-COMP:11605"/>
        <dbReference type="ChEBI" id="CHEBI:15378"/>
        <dbReference type="ChEBI" id="CHEBI:30013"/>
        <dbReference type="ChEBI" id="CHEBI:30616"/>
        <dbReference type="ChEBI" id="CHEBI:61977"/>
        <dbReference type="ChEBI" id="CHEBI:456216"/>
        <dbReference type="EC" id="2.7.11.1"/>
    </reaction>
</comment>
<comment type="caution">
    <text evidence="10">The sequence shown here is derived from an EMBL/GenBank/DDBJ whole genome shotgun (WGS) entry which is preliminary data.</text>
</comment>
<keyword evidence="9" id="KW-0812">Transmembrane</keyword>
<evidence type="ECO:0000256" key="6">
    <source>
        <dbReference type="ARBA" id="ARBA00022840"/>
    </source>
</evidence>
<feature type="non-terminal residue" evidence="10">
    <location>
        <position position="1"/>
    </location>
</feature>
<keyword evidence="11" id="KW-1185">Reference proteome</keyword>
<evidence type="ECO:0000256" key="2">
    <source>
        <dbReference type="ARBA" id="ARBA00022527"/>
    </source>
</evidence>
<dbReference type="InterPro" id="IPR001611">
    <property type="entry name" value="Leu-rich_rpt"/>
</dbReference>
<keyword evidence="9" id="KW-1133">Transmembrane helix</keyword>
<dbReference type="Gene3D" id="3.80.10.10">
    <property type="entry name" value="Ribonuclease Inhibitor"/>
    <property type="match status" value="1"/>
</dbReference>
<evidence type="ECO:0000256" key="8">
    <source>
        <dbReference type="ARBA" id="ARBA00048679"/>
    </source>
</evidence>
<keyword evidence="6" id="KW-0067">ATP-binding</keyword>
<keyword evidence="4" id="KW-0547">Nucleotide-binding</keyword>
<proteinExistence type="predicted"/>
<feature type="non-terminal residue" evidence="10">
    <location>
        <position position="191"/>
    </location>
</feature>
<evidence type="ECO:0000313" key="10">
    <source>
        <dbReference type="EMBL" id="MBA0754885.1"/>
    </source>
</evidence>
<accession>A0A7J9D2Z5</accession>
<dbReference type="GO" id="GO:0004674">
    <property type="term" value="F:protein serine/threonine kinase activity"/>
    <property type="evidence" value="ECO:0007669"/>
    <property type="project" value="UniProtKB-KW"/>
</dbReference>
<organism evidence="10 11">
    <name type="scientific">Gossypium gossypioides</name>
    <name type="common">Mexican cotton</name>
    <name type="synonym">Selera gossypioides</name>
    <dbReference type="NCBI Taxonomy" id="34282"/>
    <lineage>
        <taxon>Eukaryota</taxon>
        <taxon>Viridiplantae</taxon>
        <taxon>Streptophyta</taxon>
        <taxon>Embryophyta</taxon>
        <taxon>Tracheophyta</taxon>
        <taxon>Spermatophyta</taxon>
        <taxon>Magnoliopsida</taxon>
        <taxon>eudicotyledons</taxon>
        <taxon>Gunneridae</taxon>
        <taxon>Pentapetalae</taxon>
        <taxon>rosids</taxon>
        <taxon>malvids</taxon>
        <taxon>Malvales</taxon>
        <taxon>Malvaceae</taxon>
        <taxon>Malvoideae</taxon>
        <taxon>Gossypium</taxon>
    </lineage>
</organism>
<gene>
    <name evidence="10" type="ORF">Gogos_019858</name>
</gene>
<evidence type="ECO:0000256" key="1">
    <source>
        <dbReference type="ARBA" id="ARBA00012513"/>
    </source>
</evidence>
<dbReference type="PANTHER" id="PTHR48005:SF66">
    <property type="entry name" value="PROTEIN KINASE DOMAIN-CONTAINING PROTEIN"/>
    <property type="match status" value="1"/>
</dbReference>
<feature type="transmembrane region" description="Helical" evidence="9">
    <location>
        <begin position="107"/>
        <end position="131"/>
    </location>
</feature>
<keyword evidence="3" id="KW-0808">Transferase</keyword>
<keyword evidence="2" id="KW-0723">Serine/threonine-protein kinase</keyword>
<dbReference type="OrthoDB" id="676979at2759"/>
<evidence type="ECO:0000256" key="9">
    <source>
        <dbReference type="SAM" id="Phobius"/>
    </source>
</evidence>
<dbReference type="Proteomes" id="UP000593579">
    <property type="component" value="Unassembled WGS sequence"/>
</dbReference>
<name>A0A7J9D2Z5_GOSGO</name>
<reference evidence="10 11" key="1">
    <citation type="journal article" date="2019" name="Genome Biol. Evol.">
        <title>Insights into the evolution of the New World diploid cottons (Gossypium, subgenus Houzingenia) based on genome sequencing.</title>
        <authorList>
            <person name="Grover C.E."/>
            <person name="Arick M.A. 2nd"/>
            <person name="Thrash A."/>
            <person name="Conover J.L."/>
            <person name="Sanders W.S."/>
            <person name="Peterson D.G."/>
            <person name="Frelichowski J.E."/>
            <person name="Scheffler J.A."/>
            <person name="Scheffler B.E."/>
            <person name="Wendel J.F."/>
        </authorList>
    </citation>
    <scope>NUCLEOTIDE SEQUENCE [LARGE SCALE GENOMIC DNA]</scope>
    <source>
        <strain evidence="10">5</strain>
        <tissue evidence="10">Leaf</tissue>
    </source>
</reference>
<dbReference type="Pfam" id="PF00560">
    <property type="entry name" value="LRR_1"/>
    <property type="match status" value="2"/>
</dbReference>
<dbReference type="InterPro" id="IPR032675">
    <property type="entry name" value="LRR_dom_sf"/>
</dbReference>
<protein>
    <recommendedName>
        <fullName evidence="1">non-specific serine/threonine protein kinase</fullName>
        <ecNumber evidence="1">2.7.11.1</ecNumber>
    </recommendedName>
</protein>
<keyword evidence="9" id="KW-0472">Membrane</keyword>
<dbReference type="SUPFAM" id="SSF52058">
    <property type="entry name" value="L domain-like"/>
    <property type="match status" value="1"/>
</dbReference>
<keyword evidence="5" id="KW-0418">Kinase</keyword>